<dbReference type="Proteomes" id="UP001642360">
    <property type="component" value="Unassembled WGS sequence"/>
</dbReference>
<evidence type="ECO:0000313" key="1">
    <source>
        <dbReference type="EMBL" id="CAK9167579.1"/>
    </source>
</evidence>
<comment type="caution">
    <text evidence="1">The sequence shown here is derived from an EMBL/GenBank/DDBJ whole genome shotgun (WGS) entry which is preliminary data.</text>
</comment>
<sequence>MEAILAINAEGAAAQEDEIVLHNLQKLTLYNLPNLVSFFRQTNSSASESSPHIRAHEPLLFDGRNSQASTKGIVL</sequence>
<accession>A0ABC8TKT0</accession>
<proteinExistence type="predicted"/>
<keyword evidence="2" id="KW-1185">Reference proteome</keyword>
<protein>
    <submittedName>
        <fullName evidence="1">Uncharacterized protein</fullName>
    </submittedName>
</protein>
<name>A0ABC8TKT0_9AQUA</name>
<dbReference type="EMBL" id="CAUOFW020004869">
    <property type="protein sequence ID" value="CAK9167579.1"/>
    <property type="molecule type" value="Genomic_DNA"/>
</dbReference>
<dbReference type="AlphaFoldDB" id="A0ABC8TKT0"/>
<evidence type="ECO:0000313" key="2">
    <source>
        <dbReference type="Proteomes" id="UP001642360"/>
    </source>
</evidence>
<organism evidence="1 2">
    <name type="scientific">Ilex paraguariensis</name>
    <name type="common">yerba mate</name>
    <dbReference type="NCBI Taxonomy" id="185542"/>
    <lineage>
        <taxon>Eukaryota</taxon>
        <taxon>Viridiplantae</taxon>
        <taxon>Streptophyta</taxon>
        <taxon>Embryophyta</taxon>
        <taxon>Tracheophyta</taxon>
        <taxon>Spermatophyta</taxon>
        <taxon>Magnoliopsida</taxon>
        <taxon>eudicotyledons</taxon>
        <taxon>Gunneridae</taxon>
        <taxon>Pentapetalae</taxon>
        <taxon>asterids</taxon>
        <taxon>campanulids</taxon>
        <taxon>Aquifoliales</taxon>
        <taxon>Aquifoliaceae</taxon>
        <taxon>Ilex</taxon>
    </lineage>
</organism>
<reference evidence="1 2" key="1">
    <citation type="submission" date="2024-02" db="EMBL/GenBank/DDBJ databases">
        <authorList>
            <person name="Vignale AGUSTIN F."/>
            <person name="Sosa J E."/>
            <person name="Modenutti C."/>
        </authorList>
    </citation>
    <scope>NUCLEOTIDE SEQUENCE [LARGE SCALE GENOMIC DNA]</scope>
</reference>
<gene>
    <name evidence="1" type="ORF">ILEXP_LOCUS36853</name>
</gene>